<dbReference type="InterPro" id="IPR018712">
    <property type="entry name" value="Tle1-like_cat"/>
</dbReference>
<dbReference type="AlphaFoldDB" id="A0A485D6F9"/>
<organism evidence="2 3">
    <name type="scientific">Raoultella planticola</name>
    <name type="common">Klebsiella planticola</name>
    <dbReference type="NCBI Taxonomy" id="575"/>
    <lineage>
        <taxon>Bacteria</taxon>
        <taxon>Pseudomonadati</taxon>
        <taxon>Pseudomonadota</taxon>
        <taxon>Gammaproteobacteria</taxon>
        <taxon>Enterobacterales</taxon>
        <taxon>Enterobacteriaceae</taxon>
        <taxon>Klebsiella/Raoultella group</taxon>
        <taxon>Raoultella</taxon>
    </lineage>
</organism>
<evidence type="ECO:0000259" key="1">
    <source>
        <dbReference type="Pfam" id="PF09994"/>
    </source>
</evidence>
<feature type="domain" description="T6SS Phospholipase effector Tle1-like catalytic" evidence="1">
    <location>
        <begin position="2"/>
        <end position="59"/>
    </location>
</feature>
<evidence type="ECO:0000313" key="2">
    <source>
        <dbReference type="EMBL" id="VFS92592.1"/>
    </source>
</evidence>
<gene>
    <name evidence="2" type="ORF">NCTC12998_07393</name>
</gene>
<dbReference type="PANTHER" id="PTHR33840">
    <property type="match status" value="1"/>
</dbReference>
<proteinExistence type="predicted"/>
<reference evidence="2 3" key="1">
    <citation type="submission" date="2019-03" db="EMBL/GenBank/DDBJ databases">
        <authorList>
            <consortium name="Pathogen Informatics"/>
        </authorList>
    </citation>
    <scope>NUCLEOTIDE SEQUENCE [LARGE SCALE GENOMIC DNA]</scope>
    <source>
        <strain evidence="2 3">NCTC12998</strain>
    </source>
</reference>
<dbReference type="PANTHER" id="PTHR33840:SF1">
    <property type="entry name" value="TLE1 PHOSPHOLIPASE DOMAIN-CONTAINING PROTEIN"/>
    <property type="match status" value="1"/>
</dbReference>
<dbReference type="EMBL" id="CAADJE010000042">
    <property type="protein sequence ID" value="VFS92592.1"/>
    <property type="molecule type" value="Genomic_DNA"/>
</dbReference>
<accession>A0A485D6F9</accession>
<dbReference type="Proteomes" id="UP000345637">
    <property type="component" value="Unassembled WGS sequence"/>
</dbReference>
<evidence type="ECO:0000313" key="3">
    <source>
        <dbReference type="Proteomes" id="UP000345637"/>
    </source>
</evidence>
<dbReference type="Pfam" id="PF09994">
    <property type="entry name" value="T6SS_Tle1-like_cat"/>
    <property type="match status" value="1"/>
</dbReference>
<protein>
    <submittedName>
        <fullName evidence="2">Uncharacterized conserved protein</fullName>
    </submittedName>
</protein>
<sequence length="67" mass="7247">MNLLVFCDGTWNTPQQLDDGKPAPTNVVKLRNAVAENTQQRVYYHSGVGTDGGVVDRYIGGGIGERP</sequence>
<name>A0A485D6F9_RAOPL</name>